<dbReference type="Proteomes" id="UP001165378">
    <property type="component" value="Unassembled WGS sequence"/>
</dbReference>
<organism evidence="1 2">
    <name type="scientific">Yinghuangia soli</name>
    <dbReference type="NCBI Taxonomy" id="2908204"/>
    <lineage>
        <taxon>Bacteria</taxon>
        <taxon>Bacillati</taxon>
        <taxon>Actinomycetota</taxon>
        <taxon>Actinomycetes</taxon>
        <taxon>Kitasatosporales</taxon>
        <taxon>Streptomycetaceae</taxon>
        <taxon>Yinghuangia</taxon>
    </lineage>
</organism>
<accession>A0AA41U1K7</accession>
<evidence type="ECO:0000313" key="2">
    <source>
        <dbReference type="Proteomes" id="UP001165378"/>
    </source>
</evidence>
<evidence type="ECO:0000313" key="1">
    <source>
        <dbReference type="EMBL" id="MCF2529741.1"/>
    </source>
</evidence>
<sequence>MAEQMRTPAPEIGSIVDTIYGRRRVMDIMTPADHEHPMVFFRPVEGGREGCVALSEWPKVVRP</sequence>
<proteinExistence type="predicted"/>
<dbReference type="EMBL" id="JAKFHA010000012">
    <property type="protein sequence ID" value="MCF2529741.1"/>
    <property type="molecule type" value="Genomic_DNA"/>
</dbReference>
<keyword evidence="2" id="KW-1185">Reference proteome</keyword>
<comment type="caution">
    <text evidence="1">The sequence shown here is derived from an EMBL/GenBank/DDBJ whole genome shotgun (WGS) entry which is preliminary data.</text>
</comment>
<dbReference type="RefSeq" id="WP_235054160.1">
    <property type="nucleotide sequence ID" value="NZ_JAKFHA010000012.1"/>
</dbReference>
<name>A0AA41U1K7_9ACTN</name>
<protein>
    <submittedName>
        <fullName evidence="1">Uncharacterized protein</fullName>
    </submittedName>
</protein>
<gene>
    <name evidence="1" type="ORF">LZ495_21310</name>
</gene>
<dbReference type="AlphaFoldDB" id="A0AA41U1K7"/>
<reference evidence="1" key="1">
    <citation type="submission" date="2022-01" db="EMBL/GenBank/DDBJ databases">
        <title>Genome-Based Taxonomic Classification of the Phylum Actinobacteria.</title>
        <authorList>
            <person name="Gao Y."/>
        </authorList>
    </citation>
    <scope>NUCLEOTIDE SEQUENCE</scope>
    <source>
        <strain evidence="1">KLBMP 8922</strain>
    </source>
</reference>